<organism evidence="3 4">
    <name type="scientific">Liparis tanakae</name>
    <name type="common">Tanaka's snailfish</name>
    <dbReference type="NCBI Taxonomy" id="230148"/>
    <lineage>
        <taxon>Eukaryota</taxon>
        <taxon>Metazoa</taxon>
        <taxon>Chordata</taxon>
        <taxon>Craniata</taxon>
        <taxon>Vertebrata</taxon>
        <taxon>Euteleostomi</taxon>
        <taxon>Actinopterygii</taxon>
        <taxon>Neopterygii</taxon>
        <taxon>Teleostei</taxon>
        <taxon>Neoteleostei</taxon>
        <taxon>Acanthomorphata</taxon>
        <taxon>Eupercaria</taxon>
        <taxon>Perciformes</taxon>
        <taxon>Cottioidei</taxon>
        <taxon>Cottales</taxon>
        <taxon>Liparidae</taxon>
        <taxon>Liparis</taxon>
    </lineage>
</organism>
<name>A0A4Z2IFV2_9TELE</name>
<gene>
    <name evidence="3" type="ORF">EYF80_013039</name>
</gene>
<feature type="signal peptide" evidence="2">
    <location>
        <begin position="1"/>
        <end position="21"/>
    </location>
</feature>
<proteinExistence type="predicted"/>
<comment type="caution">
    <text evidence="3">The sequence shown here is derived from an EMBL/GenBank/DDBJ whole genome shotgun (WGS) entry which is preliminary data.</text>
</comment>
<sequence length="124" mass="14072">MRGGLWCHLTVLLLLEEEEDEEEEDAPLEERRSTRGDPRSVPVPLSTTDSSRGCAHFSSSNALHAQSQPMNGDQLAARRPRADLAPRRNHCGHSTRWLRWRRTVGQARREEMDAPPAEERPTPP</sequence>
<evidence type="ECO:0000256" key="2">
    <source>
        <dbReference type="SAM" id="SignalP"/>
    </source>
</evidence>
<dbReference type="Proteomes" id="UP000314294">
    <property type="component" value="Unassembled WGS sequence"/>
</dbReference>
<dbReference type="AlphaFoldDB" id="A0A4Z2IFV2"/>
<reference evidence="3 4" key="1">
    <citation type="submission" date="2019-03" db="EMBL/GenBank/DDBJ databases">
        <title>First draft genome of Liparis tanakae, snailfish: a comprehensive survey of snailfish specific genes.</title>
        <authorList>
            <person name="Kim W."/>
            <person name="Song I."/>
            <person name="Jeong J.-H."/>
            <person name="Kim D."/>
            <person name="Kim S."/>
            <person name="Ryu S."/>
            <person name="Song J.Y."/>
            <person name="Lee S.K."/>
        </authorList>
    </citation>
    <scope>NUCLEOTIDE SEQUENCE [LARGE SCALE GENOMIC DNA]</scope>
    <source>
        <tissue evidence="3">Muscle</tissue>
    </source>
</reference>
<feature type="region of interest" description="Disordered" evidence="1">
    <location>
        <begin position="18"/>
        <end position="91"/>
    </location>
</feature>
<protein>
    <recommendedName>
        <fullName evidence="5">Secreted protein</fullName>
    </recommendedName>
</protein>
<feature type="compositionally biased region" description="Polar residues" evidence="1">
    <location>
        <begin position="45"/>
        <end position="71"/>
    </location>
</feature>
<evidence type="ECO:0000313" key="3">
    <source>
        <dbReference type="EMBL" id="TNN76790.1"/>
    </source>
</evidence>
<evidence type="ECO:0008006" key="5">
    <source>
        <dbReference type="Google" id="ProtNLM"/>
    </source>
</evidence>
<keyword evidence="2" id="KW-0732">Signal</keyword>
<feature type="compositionally biased region" description="Acidic residues" evidence="1">
    <location>
        <begin position="18"/>
        <end position="27"/>
    </location>
</feature>
<keyword evidence="4" id="KW-1185">Reference proteome</keyword>
<feature type="compositionally biased region" description="Basic and acidic residues" evidence="1">
    <location>
        <begin position="28"/>
        <end position="38"/>
    </location>
</feature>
<dbReference type="EMBL" id="SRLO01000090">
    <property type="protein sequence ID" value="TNN76790.1"/>
    <property type="molecule type" value="Genomic_DNA"/>
</dbReference>
<accession>A0A4Z2IFV2</accession>
<evidence type="ECO:0000313" key="4">
    <source>
        <dbReference type="Proteomes" id="UP000314294"/>
    </source>
</evidence>
<feature type="chain" id="PRO_5021207530" description="Secreted protein" evidence="2">
    <location>
        <begin position="22"/>
        <end position="124"/>
    </location>
</feature>
<evidence type="ECO:0000256" key="1">
    <source>
        <dbReference type="SAM" id="MobiDB-lite"/>
    </source>
</evidence>